<feature type="compositionally biased region" description="Acidic residues" evidence="1">
    <location>
        <begin position="76"/>
        <end position="94"/>
    </location>
</feature>
<dbReference type="Proteomes" id="UP000030717">
    <property type="component" value="Segment"/>
</dbReference>
<organism evidence="2 3">
    <name type="scientific">Escherichia phage vB_EcoM_VR25</name>
    <dbReference type="NCBI Taxonomy" id="1567028"/>
    <lineage>
        <taxon>Viruses</taxon>
        <taxon>Duplodnaviria</taxon>
        <taxon>Heunggongvirae</taxon>
        <taxon>Uroviricota</taxon>
        <taxon>Caudoviricetes</taxon>
        <taxon>Pantevenvirales</taxon>
        <taxon>Straboviridae</taxon>
        <taxon>Tevenvirinae</taxon>
        <taxon>Gaprivervirus</taxon>
        <taxon>Gaprivervirus vr25</taxon>
    </lineage>
</organism>
<dbReference type="EMBL" id="KP007361">
    <property type="protein sequence ID" value="AIZ02352.1"/>
    <property type="molecule type" value="Genomic_DNA"/>
</dbReference>
<keyword evidence="3" id="KW-1185">Reference proteome</keyword>
<dbReference type="RefSeq" id="YP_009209750.1">
    <property type="nucleotide sequence ID" value="NC_028925.1"/>
</dbReference>
<evidence type="ECO:0000313" key="3">
    <source>
        <dbReference type="Proteomes" id="UP000030717"/>
    </source>
</evidence>
<dbReference type="KEGG" id="vg:26636170"/>
<name>A0A0A7HC96_9CAUD</name>
<evidence type="ECO:0000313" key="2">
    <source>
        <dbReference type="EMBL" id="AIZ02352.1"/>
    </source>
</evidence>
<gene>
    <name evidence="2" type="primary">goF</name>
    <name evidence="2" type="ORF">VR25_008</name>
</gene>
<proteinExistence type="predicted"/>
<reference evidence="2 3" key="1">
    <citation type="submission" date="2014-10" db="EMBL/GenBank/DDBJ databases">
        <title>VR bacteriophages - a small but diverse group of low-temperature viruses.</title>
        <authorList>
            <person name="Kaliniene L."/>
            <person name="Meskys R."/>
            <person name="Simoliunas E."/>
            <person name="Zajanckauskaite A."/>
            <person name="Truncaite L."/>
        </authorList>
    </citation>
    <scope>NUCLEOTIDE SEQUENCE [LARGE SCALE GENOMIC DNA]</scope>
</reference>
<protein>
    <submittedName>
        <fullName evidence="2">Putative mRNA metabolism modulator</fullName>
    </submittedName>
</protein>
<feature type="region of interest" description="Disordered" evidence="1">
    <location>
        <begin position="76"/>
        <end position="97"/>
    </location>
</feature>
<accession>A0A0A7HC96</accession>
<evidence type="ECO:0000256" key="1">
    <source>
        <dbReference type="SAM" id="MobiDB-lite"/>
    </source>
</evidence>
<sequence length="126" mass="14507">MSKFETDKWYYFKDNVSESRFRLLCTDNDNIADAIINGEGFRPVKIEGGDVYKIELSTGGMESLFITEEEFHFFEEEKDDGDEDGVPDAEETEAPEITAFPLTKITISNNEEAWSVFQMLKAHFKE</sequence>
<dbReference type="GeneID" id="26636170"/>